<dbReference type="AlphaFoldDB" id="A0A7N4NG87"/>
<evidence type="ECO:0000256" key="5">
    <source>
        <dbReference type="ARBA" id="ARBA00022833"/>
    </source>
</evidence>
<organism evidence="11 12">
    <name type="scientific">Sarcophilus harrisii</name>
    <name type="common">Tasmanian devil</name>
    <name type="synonym">Sarcophilus laniarius</name>
    <dbReference type="NCBI Taxonomy" id="9305"/>
    <lineage>
        <taxon>Eukaryota</taxon>
        <taxon>Metazoa</taxon>
        <taxon>Chordata</taxon>
        <taxon>Craniata</taxon>
        <taxon>Vertebrata</taxon>
        <taxon>Euteleostomi</taxon>
        <taxon>Mammalia</taxon>
        <taxon>Metatheria</taxon>
        <taxon>Dasyuromorphia</taxon>
        <taxon>Dasyuridae</taxon>
        <taxon>Sarcophilus</taxon>
    </lineage>
</organism>
<evidence type="ECO:0000256" key="9">
    <source>
        <dbReference type="SAM" id="Phobius"/>
    </source>
</evidence>
<keyword evidence="9" id="KW-1133">Transmembrane helix</keyword>
<dbReference type="UniPathway" id="UPA00143"/>
<feature type="transmembrane region" description="Helical" evidence="9">
    <location>
        <begin position="178"/>
        <end position="198"/>
    </location>
</feature>
<evidence type="ECO:0000313" key="11">
    <source>
        <dbReference type="Ensembl" id="ENSSHAP00000022818.1"/>
    </source>
</evidence>
<keyword evidence="9" id="KW-0812">Transmembrane</keyword>
<evidence type="ECO:0000256" key="8">
    <source>
        <dbReference type="PROSITE-ProRule" id="PRU00175"/>
    </source>
</evidence>
<dbReference type="InterPro" id="IPR017907">
    <property type="entry name" value="Znf_RING_CS"/>
</dbReference>
<reference evidence="11 12" key="1">
    <citation type="journal article" date="2011" name="Proc. Natl. Acad. Sci. U.S.A.">
        <title>Genetic diversity and population structure of the endangered marsupial Sarcophilus harrisii (Tasmanian devil).</title>
        <authorList>
            <person name="Miller W."/>
            <person name="Hayes V.M."/>
            <person name="Ratan A."/>
            <person name="Petersen D.C."/>
            <person name="Wittekindt N.E."/>
            <person name="Miller J."/>
            <person name="Walenz B."/>
            <person name="Knight J."/>
            <person name="Qi J."/>
            <person name="Zhao F."/>
            <person name="Wang Q."/>
            <person name="Bedoya-Reina O.C."/>
            <person name="Katiyar N."/>
            <person name="Tomsho L.P."/>
            <person name="Kasson L.M."/>
            <person name="Hardie R.A."/>
            <person name="Woodbridge P."/>
            <person name="Tindall E.A."/>
            <person name="Bertelsen M.F."/>
            <person name="Dixon D."/>
            <person name="Pyecroft S."/>
            <person name="Helgen K.M."/>
            <person name="Lesk A.M."/>
            <person name="Pringle T.H."/>
            <person name="Patterson N."/>
            <person name="Zhang Y."/>
            <person name="Kreiss A."/>
            <person name="Woods G.M."/>
            <person name="Jones M.E."/>
            <person name="Schuster S.C."/>
        </authorList>
    </citation>
    <scope>NUCLEOTIDE SEQUENCE [LARGE SCALE GENOMIC DNA]</scope>
</reference>
<dbReference type="SUPFAM" id="SSF57850">
    <property type="entry name" value="RING/U-box"/>
    <property type="match status" value="1"/>
</dbReference>
<evidence type="ECO:0000256" key="4">
    <source>
        <dbReference type="ARBA" id="ARBA00022771"/>
    </source>
</evidence>
<name>A0A7N4NG87_SARHA</name>
<dbReference type="SMART" id="SM00184">
    <property type="entry name" value="RING"/>
    <property type="match status" value="1"/>
</dbReference>
<dbReference type="Gene3D" id="3.30.40.10">
    <property type="entry name" value="Zinc/RING finger domain, C3HC4 (zinc finger)"/>
    <property type="match status" value="1"/>
</dbReference>
<feature type="domain" description="RING-type" evidence="10">
    <location>
        <begin position="17"/>
        <end position="65"/>
    </location>
</feature>
<accession>A0A7N4NG87</accession>
<evidence type="ECO:0000313" key="12">
    <source>
        <dbReference type="Proteomes" id="UP000007648"/>
    </source>
</evidence>
<dbReference type="PROSITE" id="PS00518">
    <property type="entry name" value="ZF_RING_1"/>
    <property type="match status" value="1"/>
</dbReference>
<keyword evidence="3" id="KW-0479">Metal-binding</keyword>
<dbReference type="PANTHER" id="PTHR46675">
    <property type="entry name" value="E3 UBIQUITIN-PROTEIN LIGASE RNF182"/>
    <property type="match status" value="1"/>
</dbReference>
<evidence type="ECO:0000256" key="7">
    <source>
        <dbReference type="ARBA" id="ARBA00031239"/>
    </source>
</evidence>
<evidence type="ECO:0000256" key="1">
    <source>
        <dbReference type="ARBA" id="ARBA00011482"/>
    </source>
</evidence>
<keyword evidence="9" id="KW-0472">Membrane</keyword>
<dbReference type="InterPro" id="IPR042285">
    <property type="entry name" value="RNF182"/>
</dbReference>
<feature type="transmembrane region" description="Helical" evidence="9">
    <location>
        <begin position="205"/>
        <end position="225"/>
    </location>
</feature>
<comment type="subunit">
    <text evidence="1">Interacts with ATP6V0C.</text>
</comment>
<dbReference type="InterPro" id="IPR013083">
    <property type="entry name" value="Znf_RING/FYVE/PHD"/>
</dbReference>
<keyword evidence="4 8" id="KW-0863">Zinc-finger</keyword>
<evidence type="ECO:0000256" key="2">
    <source>
        <dbReference type="ARBA" id="ARBA00014050"/>
    </source>
</evidence>
<dbReference type="PROSITE" id="PS50089">
    <property type="entry name" value="ZF_RING_2"/>
    <property type="match status" value="1"/>
</dbReference>
<keyword evidence="12" id="KW-1185">Reference proteome</keyword>
<dbReference type="GeneTree" id="ENSGT00730000111020"/>
<evidence type="ECO:0000259" key="10">
    <source>
        <dbReference type="PROSITE" id="PS50089"/>
    </source>
</evidence>
<dbReference type="PANTHER" id="PTHR46675:SF1">
    <property type="entry name" value="E3 UBIQUITIN-PROTEIN LIGASE RNF182"/>
    <property type="match status" value="1"/>
</dbReference>
<dbReference type="GO" id="GO:0016567">
    <property type="term" value="P:protein ubiquitination"/>
    <property type="evidence" value="ECO:0007669"/>
    <property type="project" value="UniProtKB-UniPathway"/>
</dbReference>
<reference evidence="11" key="3">
    <citation type="submission" date="2025-09" db="UniProtKB">
        <authorList>
            <consortium name="Ensembl"/>
        </authorList>
    </citation>
    <scope>IDENTIFICATION</scope>
</reference>
<dbReference type="Ensembl" id="ENSSHAT00000032862.1">
    <property type="protein sequence ID" value="ENSSHAP00000022818.1"/>
    <property type="gene ID" value="ENSSHAG00000026384.1"/>
</dbReference>
<reference evidence="11" key="2">
    <citation type="submission" date="2025-08" db="UniProtKB">
        <authorList>
            <consortium name="Ensembl"/>
        </authorList>
    </citation>
    <scope>IDENTIFICATION</scope>
</reference>
<evidence type="ECO:0000256" key="6">
    <source>
        <dbReference type="ARBA" id="ARBA00030086"/>
    </source>
</evidence>
<dbReference type="InterPro" id="IPR001841">
    <property type="entry name" value="Znf_RING"/>
</dbReference>
<evidence type="ECO:0000256" key="3">
    <source>
        <dbReference type="ARBA" id="ARBA00022723"/>
    </source>
</evidence>
<dbReference type="InParanoid" id="A0A7N4NG87"/>
<sequence>MSCPQIEEKLPYEELECKICYQKFNVCSRKPKILDCLHRVCARCLTEIAHTGDGSTTYISCPFCRYNTEMQGEKVAELPDDTNIMSKLLLKDKTTWNSESSEVVLTPKNLISSSPSHGFSNCLAITLLEVQQNWTRTLSQNTISDAYGGHSMDSVSVNSYSQIDQDLFSKICNHVPRIIMWLLGLFYFGSLPLGIYLLVIQKVTLGIVCVSLVPSSLTICLVYVFCQCLYQEIGNCSLLS</sequence>
<proteinExistence type="predicted"/>
<dbReference type="Proteomes" id="UP000007648">
    <property type="component" value="Unassembled WGS sequence"/>
</dbReference>
<keyword evidence="5" id="KW-0862">Zinc</keyword>
<protein>
    <recommendedName>
        <fullName evidence="2">E3 ubiquitin-protein ligase RNF182</fullName>
    </recommendedName>
    <alternativeName>
        <fullName evidence="7">RING finger protein 182</fullName>
    </alternativeName>
    <alternativeName>
        <fullName evidence="6">RING-type E3 ubiquitin transferase RNF182</fullName>
    </alternativeName>
</protein>
<dbReference type="GO" id="GO:0008270">
    <property type="term" value="F:zinc ion binding"/>
    <property type="evidence" value="ECO:0007669"/>
    <property type="project" value="UniProtKB-KW"/>
</dbReference>